<reference evidence="3" key="2">
    <citation type="journal article" date="2017" name="Nat. Plants">
        <title>The Aegilops tauschii genome reveals multiple impacts of transposons.</title>
        <authorList>
            <person name="Zhao G."/>
            <person name="Zou C."/>
            <person name="Li K."/>
            <person name="Wang K."/>
            <person name="Li T."/>
            <person name="Gao L."/>
            <person name="Zhang X."/>
            <person name="Wang H."/>
            <person name="Yang Z."/>
            <person name="Liu X."/>
            <person name="Jiang W."/>
            <person name="Mao L."/>
            <person name="Kong X."/>
            <person name="Jiao Y."/>
            <person name="Jia J."/>
        </authorList>
    </citation>
    <scope>NUCLEOTIDE SEQUENCE [LARGE SCALE GENOMIC DNA]</scope>
    <source>
        <strain evidence="3">cv. AL8/78</strain>
    </source>
</reference>
<feature type="domain" description="Reverse transcriptase" evidence="1">
    <location>
        <begin position="1"/>
        <end position="102"/>
    </location>
</feature>
<protein>
    <recommendedName>
        <fullName evidence="1">Reverse transcriptase domain-containing protein</fullName>
    </recommendedName>
</protein>
<reference evidence="2" key="4">
    <citation type="submission" date="2019-03" db="UniProtKB">
        <authorList>
            <consortium name="EnsemblPlants"/>
        </authorList>
    </citation>
    <scope>IDENTIFICATION</scope>
</reference>
<accession>A0A453BV09</accession>
<sequence>MKQGDPISPLLFNLAADALAGILDKAQRASHLKGVVGHLIPGDGVTHLQYADDTMIMVEGSDLDIVNLKFVLLCFEAMSGLKINFDKSEVVVLGYSAAKQQR</sequence>
<dbReference type="PROSITE" id="PS50878">
    <property type="entry name" value="RT_POL"/>
    <property type="match status" value="1"/>
</dbReference>
<evidence type="ECO:0000313" key="2">
    <source>
        <dbReference type="EnsemblPlants" id="AET2Gv20640800.1"/>
    </source>
</evidence>
<dbReference type="InterPro" id="IPR000477">
    <property type="entry name" value="RT_dom"/>
</dbReference>
<reference evidence="2" key="5">
    <citation type="journal article" date="2021" name="G3 (Bethesda)">
        <title>Aegilops tauschii genome assembly Aet v5.0 features greater sequence contiguity and improved annotation.</title>
        <authorList>
            <person name="Wang L."/>
            <person name="Zhu T."/>
            <person name="Rodriguez J.C."/>
            <person name="Deal K.R."/>
            <person name="Dubcovsky J."/>
            <person name="McGuire P.E."/>
            <person name="Lux T."/>
            <person name="Spannagl M."/>
            <person name="Mayer K.F.X."/>
            <person name="Baldrich P."/>
            <person name="Meyers B.C."/>
            <person name="Huo N."/>
            <person name="Gu Y.Q."/>
            <person name="Zhou H."/>
            <person name="Devos K.M."/>
            <person name="Bennetzen J.L."/>
            <person name="Unver T."/>
            <person name="Budak H."/>
            <person name="Gulick P.J."/>
            <person name="Galiba G."/>
            <person name="Kalapos B."/>
            <person name="Nelson D.R."/>
            <person name="Li P."/>
            <person name="You F.M."/>
            <person name="Luo M.C."/>
            <person name="Dvorak J."/>
        </authorList>
    </citation>
    <scope>NUCLEOTIDE SEQUENCE [LARGE SCALE GENOMIC DNA]</scope>
    <source>
        <strain evidence="2">cv. AL8/78</strain>
    </source>
</reference>
<dbReference type="SUPFAM" id="SSF56672">
    <property type="entry name" value="DNA/RNA polymerases"/>
    <property type="match status" value="1"/>
</dbReference>
<evidence type="ECO:0000313" key="3">
    <source>
        <dbReference type="Proteomes" id="UP000015105"/>
    </source>
</evidence>
<dbReference type="EnsemblPlants" id="AET2Gv20640800.1">
    <property type="protein sequence ID" value="AET2Gv20640800.1"/>
    <property type="gene ID" value="AET2Gv20640800"/>
</dbReference>
<dbReference type="AlphaFoldDB" id="A0A453BV09"/>
<dbReference type="Pfam" id="PF00078">
    <property type="entry name" value="RVT_1"/>
    <property type="match status" value="1"/>
</dbReference>
<proteinExistence type="predicted"/>
<dbReference type="Proteomes" id="UP000015105">
    <property type="component" value="Chromosome 2D"/>
</dbReference>
<evidence type="ECO:0000259" key="1">
    <source>
        <dbReference type="PROSITE" id="PS50878"/>
    </source>
</evidence>
<organism evidence="2 3">
    <name type="scientific">Aegilops tauschii subsp. strangulata</name>
    <name type="common">Goatgrass</name>
    <dbReference type="NCBI Taxonomy" id="200361"/>
    <lineage>
        <taxon>Eukaryota</taxon>
        <taxon>Viridiplantae</taxon>
        <taxon>Streptophyta</taxon>
        <taxon>Embryophyta</taxon>
        <taxon>Tracheophyta</taxon>
        <taxon>Spermatophyta</taxon>
        <taxon>Magnoliopsida</taxon>
        <taxon>Liliopsida</taxon>
        <taxon>Poales</taxon>
        <taxon>Poaceae</taxon>
        <taxon>BOP clade</taxon>
        <taxon>Pooideae</taxon>
        <taxon>Triticodae</taxon>
        <taxon>Triticeae</taxon>
        <taxon>Triticinae</taxon>
        <taxon>Aegilops</taxon>
    </lineage>
</organism>
<dbReference type="Gramene" id="AET2Gv20640800.1">
    <property type="protein sequence ID" value="AET2Gv20640800.1"/>
    <property type="gene ID" value="AET2Gv20640800"/>
</dbReference>
<dbReference type="STRING" id="200361.A0A453BV09"/>
<dbReference type="InterPro" id="IPR043502">
    <property type="entry name" value="DNA/RNA_pol_sf"/>
</dbReference>
<keyword evidence="3" id="KW-1185">Reference proteome</keyword>
<name>A0A453BV09_AEGTS</name>
<reference evidence="3" key="1">
    <citation type="journal article" date="2014" name="Science">
        <title>Ancient hybridizations among the ancestral genomes of bread wheat.</title>
        <authorList>
            <consortium name="International Wheat Genome Sequencing Consortium,"/>
            <person name="Marcussen T."/>
            <person name="Sandve S.R."/>
            <person name="Heier L."/>
            <person name="Spannagl M."/>
            <person name="Pfeifer M."/>
            <person name="Jakobsen K.S."/>
            <person name="Wulff B.B."/>
            <person name="Steuernagel B."/>
            <person name="Mayer K.F."/>
            <person name="Olsen O.A."/>
        </authorList>
    </citation>
    <scope>NUCLEOTIDE SEQUENCE [LARGE SCALE GENOMIC DNA]</scope>
    <source>
        <strain evidence="3">cv. AL8/78</strain>
    </source>
</reference>
<reference evidence="2" key="3">
    <citation type="journal article" date="2017" name="Nature">
        <title>Genome sequence of the progenitor of the wheat D genome Aegilops tauschii.</title>
        <authorList>
            <person name="Luo M.C."/>
            <person name="Gu Y.Q."/>
            <person name="Puiu D."/>
            <person name="Wang H."/>
            <person name="Twardziok S.O."/>
            <person name="Deal K.R."/>
            <person name="Huo N."/>
            <person name="Zhu T."/>
            <person name="Wang L."/>
            <person name="Wang Y."/>
            <person name="McGuire P.E."/>
            <person name="Liu S."/>
            <person name="Long H."/>
            <person name="Ramasamy R.K."/>
            <person name="Rodriguez J.C."/>
            <person name="Van S.L."/>
            <person name="Yuan L."/>
            <person name="Wang Z."/>
            <person name="Xia Z."/>
            <person name="Xiao L."/>
            <person name="Anderson O.D."/>
            <person name="Ouyang S."/>
            <person name="Liang Y."/>
            <person name="Zimin A.V."/>
            <person name="Pertea G."/>
            <person name="Qi P."/>
            <person name="Bennetzen J.L."/>
            <person name="Dai X."/>
            <person name="Dawson M.W."/>
            <person name="Muller H.G."/>
            <person name="Kugler K."/>
            <person name="Rivarola-Duarte L."/>
            <person name="Spannagl M."/>
            <person name="Mayer K.F.X."/>
            <person name="Lu F.H."/>
            <person name="Bevan M.W."/>
            <person name="Leroy P."/>
            <person name="Li P."/>
            <person name="You F.M."/>
            <person name="Sun Q."/>
            <person name="Liu Z."/>
            <person name="Lyons E."/>
            <person name="Wicker T."/>
            <person name="Salzberg S.L."/>
            <person name="Devos K.M."/>
            <person name="Dvorak J."/>
        </authorList>
    </citation>
    <scope>NUCLEOTIDE SEQUENCE [LARGE SCALE GENOMIC DNA]</scope>
    <source>
        <strain evidence="2">cv. AL8/78</strain>
    </source>
</reference>